<dbReference type="EMBL" id="CP000472">
    <property type="protein sequence ID" value="ACJ30800.1"/>
    <property type="molecule type" value="Genomic_DNA"/>
</dbReference>
<evidence type="ECO:0000313" key="2">
    <source>
        <dbReference type="EMBL" id="ACJ30800.1"/>
    </source>
</evidence>
<reference evidence="2 3" key="1">
    <citation type="journal article" date="2008" name="PLoS ONE">
        <title>Environmental adaptation: genomic analysis of the piezotolerant and psychrotolerant deep-sea iron reducing bacterium Shewanella piezotolerans WP3.</title>
        <authorList>
            <person name="Wang F."/>
            <person name="Wang J."/>
            <person name="Jian H."/>
            <person name="Zhang B."/>
            <person name="Li S."/>
            <person name="Wang F."/>
            <person name="Zeng X."/>
            <person name="Gao L."/>
            <person name="Bartlett D.H."/>
            <person name="Yu J."/>
            <person name="Hu S."/>
            <person name="Xiao X."/>
        </authorList>
    </citation>
    <scope>NUCLEOTIDE SEQUENCE [LARGE SCALE GENOMIC DNA]</scope>
    <source>
        <strain evidence="3">WP3 / JCM 13877</strain>
    </source>
</reference>
<dbReference type="STRING" id="225849.swp_4138"/>
<protein>
    <recommendedName>
        <fullName evidence="4">DUF3325 domain-containing protein</fullName>
    </recommendedName>
</protein>
<sequence>MIFVGTLLLWFACFFSYLSSNKQRLIDYSLPKHIVWIGFVVSVALAISTFTSYYGLIVAMLIALLLIMAMWMILVVISSHANRRSMLVFSLGVGLFSSIILLGGINHVA</sequence>
<keyword evidence="3" id="KW-1185">Reference proteome</keyword>
<accession>B8CT24</accession>
<gene>
    <name evidence="2" type="ordered locus">swp_4138</name>
</gene>
<organism evidence="2 3">
    <name type="scientific">Shewanella piezotolerans (strain WP3 / JCM 13877)</name>
    <dbReference type="NCBI Taxonomy" id="225849"/>
    <lineage>
        <taxon>Bacteria</taxon>
        <taxon>Pseudomonadati</taxon>
        <taxon>Pseudomonadota</taxon>
        <taxon>Gammaproteobacteria</taxon>
        <taxon>Alteromonadales</taxon>
        <taxon>Shewanellaceae</taxon>
        <taxon>Shewanella</taxon>
    </lineage>
</organism>
<dbReference type="Proteomes" id="UP000000753">
    <property type="component" value="Chromosome"/>
</dbReference>
<evidence type="ECO:0000256" key="1">
    <source>
        <dbReference type="SAM" id="Phobius"/>
    </source>
</evidence>
<dbReference type="RefSeq" id="WP_020914140.1">
    <property type="nucleotide sequence ID" value="NC_011566.1"/>
</dbReference>
<dbReference type="OrthoDB" id="6265233at2"/>
<dbReference type="KEGG" id="swp:swp_4138"/>
<dbReference type="AlphaFoldDB" id="B8CT24"/>
<evidence type="ECO:0008006" key="4">
    <source>
        <dbReference type="Google" id="ProtNLM"/>
    </source>
</evidence>
<dbReference type="eggNOG" id="ENOG5031AHG">
    <property type="taxonomic scope" value="Bacteria"/>
</dbReference>
<feature type="transmembrane region" description="Helical" evidence="1">
    <location>
        <begin position="54"/>
        <end position="74"/>
    </location>
</feature>
<feature type="transmembrane region" description="Helical" evidence="1">
    <location>
        <begin position="86"/>
        <end position="105"/>
    </location>
</feature>
<name>B8CT24_SHEPW</name>
<keyword evidence="1" id="KW-1133">Transmembrane helix</keyword>
<keyword evidence="1" id="KW-0472">Membrane</keyword>
<dbReference type="HOGENOM" id="CLU_2234734_0_0_6"/>
<keyword evidence="1" id="KW-0812">Transmembrane</keyword>
<feature type="transmembrane region" description="Helical" evidence="1">
    <location>
        <begin position="30"/>
        <end position="47"/>
    </location>
</feature>
<evidence type="ECO:0000313" key="3">
    <source>
        <dbReference type="Proteomes" id="UP000000753"/>
    </source>
</evidence>
<proteinExistence type="predicted"/>